<reference evidence="1" key="2">
    <citation type="submission" date="2020-09" db="EMBL/GenBank/DDBJ databases">
        <authorList>
            <person name="Sun Q."/>
            <person name="Zhou Y."/>
        </authorList>
    </citation>
    <scope>NUCLEOTIDE SEQUENCE</scope>
    <source>
        <strain evidence="1">CGMCC 1.15493</strain>
    </source>
</reference>
<protein>
    <submittedName>
        <fullName evidence="1">Uncharacterized protein</fullName>
    </submittedName>
</protein>
<dbReference type="AlphaFoldDB" id="A0A916Y074"/>
<accession>A0A916Y074</accession>
<name>A0A916Y074_9HYPH</name>
<comment type="caution">
    <text evidence="1">The sequence shown here is derived from an EMBL/GenBank/DDBJ whole genome shotgun (WGS) entry which is preliminary data.</text>
</comment>
<evidence type="ECO:0000313" key="2">
    <source>
        <dbReference type="Proteomes" id="UP000613160"/>
    </source>
</evidence>
<reference evidence="1" key="1">
    <citation type="journal article" date="2014" name="Int. J. Syst. Evol. Microbiol.">
        <title>Complete genome sequence of Corynebacterium casei LMG S-19264T (=DSM 44701T), isolated from a smear-ripened cheese.</title>
        <authorList>
            <consortium name="US DOE Joint Genome Institute (JGI-PGF)"/>
            <person name="Walter F."/>
            <person name="Albersmeier A."/>
            <person name="Kalinowski J."/>
            <person name="Ruckert C."/>
        </authorList>
    </citation>
    <scope>NUCLEOTIDE SEQUENCE</scope>
    <source>
        <strain evidence="1">CGMCC 1.15493</strain>
    </source>
</reference>
<keyword evidence="2" id="KW-1185">Reference proteome</keyword>
<evidence type="ECO:0000313" key="1">
    <source>
        <dbReference type="EMBL" id="GGD25439.1"/>
    </source>
</evidence>
<sequence length="93" mass="10176">MTPETHVYFRQTGQEPSAYVLVRLYRDNGDTAAEASLAGDMLGGAEYDYPTTGEPHAVLRDARDYAAGHGFDVRIELDGVEWDPDLGSLVGEE</sequence>
<organism evidence="1 2">
    <name type="scientific">Aureimonas glaciei</name>
    <dbReference type="NCBI Taxonomy" id="1776957"/>
    <lineage>
        <taxon>Bacteria</taxon>
        <taxon>Pseudomonadati</taxon>
        <taxon>Pseudomonadota</taxon>
        <taxon>Alphaproteobacteria</taxon>
        <taxon>Hyphomicrobiales</taxon>
        <taxon>Aurantimonadaceae</taxon>
        <taxon>Aureimonas</taxon>
    </lineage>
</organism>
<dbReference type="EMBL" id="BMJJ01000007">
    <property type="protein sequence ID" value="GGD25439.1"/>
    <property type="molecule type" value="Genomic_DNA"/>
</dbReference>
<dbReference type="RefSeq" id="WP_188852167.1">
    <property type="nucleotide sequence ID" value="NZ_BMJJ01000007.1"/>
</dbReference>
<dbReference type="Proteomes" id="UP000613160">
    <property type="component" value="Unassembled WGS sequence"/>
</dbReference>
<proteinExistence type="predicted"/>
<gene>
    <name evidence="1" type="ORF">GCM10011335_30440</name>
</gene>